<proteinExistence type="predicted"/>
<reference evidence="1 2" key="1">
    <citation type="submission" date="2017-04" db="EMBL/GenBank/DDBJ databases">
        <title>Complete genome sequences of Rhizobium genomic linages associated to common bean (phaseolus vulgaris).</title>
        <authorList>
            <person name="Santamaria R.I."/>
            <person name="Bustos P."/>
            <person name="Perez-Carrascal O."/>
            <person name="Martinez-Flores I."/>
            <person name="Juarez S."/>
            <person name="Lozano L."/>
            <person name="Miranda F."/>
            <person name="Vinuesa P."/>
            <person name="Martinez-Romero E."/>
            <person name="Cevallos M.A."/>
            <person name="Romero D."/>
            <person name="Davila G."/>
            <person name="Gonzalez V."/>
        </authorList>
    </citation>
    <scope>NUCLEOTIDE SEQUENCE [LARGE SCALE GENOMIC DNA]</scope>
    <source>
        <strain evidence="1 2">NXC12</strain>
    </source>
</reference>
<dbReference type="Proteomes" id="UP000194159">
    <property type="component" value="Chromosome"/>
</dbReference>
<dbReference type="EMBL" id="CP020906">
    <property type="protein sequence ID" value="ARQ08600.1"/>
    <property type="molecule type" value="Genomic_DNA"/>
</dbReference>
<dbReference type="RefSeq" id="WP_086081577.1">
    <property type="nucleotide sequence ID" value="NZ_CP020906.1"/>
</dbReference>
<gene>
    <name evidence="1" type="ORF">NXC12_CH00509</name>
</gene>
<sequence>MKSKSHFVGAMDINGHPVSFFTTPHSEPDFLWLDIEELTQAVTVDQRAAQRLFEFARGIPFLKRPMAMTAHNGRLVAIGSGKLAQSLCACIDANNGYKGADPESWNAGPLTLKCIVAIADAQEAFAPLSFAGIAQAFKQQEVGHE</sequence>
<name>A0AAN1BC52_RHIET</name>
<organism evidence="1 2">
    <name type="scientific">Rhizobium etli</name>
    <dbReference type="NCBI Taxonomy" id="29449"/>
    <lineage>
        <taxon>Bacteria</taxon>
        <taxon>Pseudomonadati</taxon>
        <taxon>Pseudomonadota</taxon>
        <taxon>Alphaproteobacteria</taxon>
        <taxon>Hyphomicrobiales</taxon>
        <taxon>Rhizobiaceae</taxon>
        <taxon>Rhizobium/Agrobacterium group</taxon>
        <taxon>Rhizobium</taxon>
    </lineage>
</organism>
<dbReference type="AlphaFoldDB" id="A0AAN1BC52"/>
<evidence type="ECO:0000313" key="2">
    <source>
        <dbReference type="Proteomes" id="UP000194159"/>
    </source>
</evidence>
<evidence type="ECO:0000313" key="1">
    <source>
        <dbReference type="EMBL" id="ARQ08600.1"/>
    </source>
</evidence>
<accession>A0AAN1BC52</accession>
<protein>
    <submittedName>
        <fullName evidence="1">Uncharacterized protein</fullName>
    </submittedName>
</protein>